<sequence length="43" mass="4707">MKALIVNMVVAVLLLLAAPIFLIWSGVMLLLVVWAVLAKLFGR</sequence>
<evidence type="ECO:0000313" key="2">
    <source>
        <dbReference type="EMBL" id="VCU72506.1"/>
    </source>
</evidence>
<gene>
    <name evidence="2" type="ORF">PIGHUM_04606</name>
</gene>
<evidence type="ECO:0000256" key="1">
    <source>
        <dbReference type="SAM" id="Phobius"/>
    </source>
</evidence>
<keyword evidence="3" id="KW-1185">Reference proteome</keyword>
<accession>A0A3P4BAE6</accession>
<keyword evidence="1" id="KW-0472">Membrane</keyword>
<reference evidence="2 3" key="1">
    <citation type="submission" date="2018-10" db="EMBL/GenBank/DDBJ databases">
        <authorList>
            <person name="Criscuolo A."/>
        </authorList>
    </citation>
    <scope>NUCLEOTIDE SEQUENCE [LARGE SCALE GENOMIC DNA]</scope>
    <source>
        <strain evidence="2">DnA1</strain>
    </source>
</reference>
<proteinExistence type="predicted"/>
<dbReference type="AlphaFoldDB" id="A0A3P4BAE6"/>
<dbReference type="Proteomes" id="UP000277294">
    <property type="component" value="Unassembled WGS sequence"/>
</dbReference>
<protein>
    <submittedName>
        <fullName evidence="2">Uncharacterized protein</fullName>
    </submittedName>
</protein>
<keyword evidence="1" id="KW-1133">Transmembrane helix</keyword>
<evidence type="ECO:0000313" key="3">
    <source>
        <dbReference type="Proteomes" id="UP000277294"/>
    </source>
</evidence>
<dbReference type="RefSeq" id="WP_281279094.1">
    <property type="nucleotide sequence ID" value="NZ_UWPJ01000040.1"/>
</dbReference>
<organism evidence="2 3">
    <name type="scientific">Pigmentiphaga humi</name>
    <dbReference type="NCBI Taxonomy" id="2478468"/>
    <lineage>
        <taxon>Bacteria</taxon>
        <taxon>Pseudomonadati</taxon>
        <taxon>Pseudomonadota</taxon>
        <taxon>Betaproteobacteria</taxon>
        <taxon>Burkholderiales</taxon>
        <taxon>Alcaligenaceae</taxon>
        <taxon>Pigmentiphaga</taxon>
    </lineage>
</organism>
<name>A0A3P4BAE6_9BURK</name>
<feature type="transmembrane region" description="Helical" evidence="1">
    <location>
        <begin position="12"/>
        <end position="37"/>
    </location>
</feature>
<dbReference type="EMBL" id="UWPJ01000040">
    <property type="protein sequence ID" value="VCU72506.1"/>
    <property type="molecule type" value="Genomic_DNA"/>
</dbReference>
<keyword evidence="1" id="KW-0812">Transmembrane</keyword>